<dbReference type="EMBL" id="JFFI01001395">
    <property type="protein sequence ID" value="KXH60377.1"/>
    <property type="molecule type" value="Genomic_DNA"/>
</dbReference>
<dbReference type="GO" id="GO:0003676">
    <property type="term" value="F:nucleic acid binding"/>
    <property type="evidence" value="ECO:0007669"/>
    <property type="project" value="InterPro"/>
</dbReference>
<sequence>MDPKDAPRRANQRDRSRTNSPRDTKRARQSSPPAKPVFGRLQVTADTDGISQVTSHRPGQAVVDLIADDVFALHGPREQAHEILDKIMKHSNGSIFTAVSRFEQGAQASRDDKNTGHAPATDGLFESRRNDHEVAKQEATMSFTSNGQAQRPTTDGQEDDMPSPESSKTMALVSSSQLYSQSPLSNVQSPASPKHPGHRRKNPHSKNRQGFKKASDPDSHLRFKDLDFDSRDFEYLKRDQDCANVACGSCSGKGHHFLACVWPDARGDLVGCPFCNTKEHVMDNCPQQPTLNDFEWTHILVFRRANKPLLRTTRSWYHYAELANRYAAAFHGTMDAHEWNYLLPKGFP</sequence>
<feature type="compositionally biased region" description="Polar residues" evidence="1">
    <location>
        <begin position="164"/>
        <end position="173"/>
    </location>
</feature>
<comment type="caution">
    <text evidence="2">The sequence shown here is derived from an EMBL/GenBank/DDBJ whole genome shotgun (WGS) entry which is preliminary data.</text>
</comment>
<keyword evidence="3" id="KW-1185">Reference proteome</keyword>
<dbReference type="OrthoDB" id="4851152at2759"/>
<accession>A0A135UJ54</accession>
<feature type="compositionally biased region" description="Basic and acidic residues" evidence="1">
    <location>
        <begin position="125"/>
        <end position="136"/>
    </location>
</feature>
<feature type="region of interest" description="Disordered" evidence="1">
    <location>
        <begin position="105"/>
        <end position="218"/>
    </location>
</feature>
<dbReference type="SUPFAM" id="SSF57756">
    <property type="entry name" value="Retrovirus zinc finger-like domains"/>
    <property type="match status" value="1"/>
</dbReference>
<dbReference type="STRING" id="1209931.A0A135UJ54"/>
<name>A0A135UJ54_9PEZI</name>
<dbReference type="AlphaFoldDB" id="A0A135UJ54"/>
<feature type="compositionally biased region" description="Polar residues" evidence="1">
    <location>
        <begin position="139"/>
        <end position="155"/>
    </location>
</feature>
<dbReference type="InterPro" id="IPR036875">
    <property type="entry name" value="Znf_CCHC_sf"/>
</dbReference>
<feature type="compositionally biased region" description="Basic and acidic residues" evidence="1">
    <location>
        <begin position="1"/>
        <end position="26"/>
    </location>
</feature>
<feature type="compositionally biased region" description="Low complexity" evidence="1">
    <location>
        <begin position="174"/>
        <end position="185"/>
    </location>
</feature>
<proteinExistence type="predicted"/>
<feature type="compositionally biased region" description="Basic residues" evidence="1">
    <location>
        <begin position="195"/>
        <end position="211"/>
    </location>
</feature>
<evidence type="ECO:0000256" key="1">
    <source>
        <dbReference type="SAM" id="MobiDB-lite"/>
    </source>
</evidence>
<feature type="region of interest" description="Disordered" evidence="1">
    <location>
        <begin position="1"/>
        <end position="38"/>
    </location>
</feature>
<dbReference type="Proteomes" id="UP000070121">
    <property type="component" value="Unassembled WGS sequence"/>
</dbReference>
<protein>
    <submittedName>
        <fullName evidence="2">Uncharacterized protein</fullName>
    </submittedName>
</protein>
<reference evidence="2 3" key="1">
    <citation type="submission" date="2014-02" db="EMBL/GenBank/DDBJ databases">
        <title>The genome sequence of Colletotrichum salicis CBS 607.94.</title>
        <authorList>
            <person name="Baroncelli R."/>
            <person name="Thon M.R."/>
        </authorList>
    </citation>
    <scope>NUCLEOTIDE SEQUENCE [LARGE SCALE GENOMIC DNA]</scope>
    <source>
        <strain evidence="2 3">CBS 607.94</strain>
    </source>
</reference>
<evidence type="ECO:0000313" key="2">
    <source>
        <dbReference type="EMBL" id="KXH60377.1"/>
    </source>
</evidence>
<organism evidence="2 3">
    <name type="scientific">Colletotrichum salicis</name>
    <dbReference type="NCBI Taxonomy" id="1209931"/>
    <lineage>
        <taxon>Eukaryota</taxon>
        <taxon>Fungi</taxon>
        <taxon>Dikarya</taxon>
        <taxon>Ascomycota</taxon>
        <taxon>Pezizomycotina</taxon>
        <taxon>Sordariomycetes</taxon>
        <taxon>Hypocreomycetidae</taxon>
        <taxon>Glomerellales</taxon>
        <taxon>Glomerellaceae</taxon>
        <taxon>Colletotrichum</taxon>
        <taxon>Colletotrichum acutatum species complex</taxon>
    </lineage>
</organism>
<evidence type="ECO:0000313" key="3">
    <source>
        <dbReference type="Proteomes" id="UP000070121"/>
    </source>
</evidence>
<dbReference type="GO" id="GO:0008270">
    <property type="term" value="F:zinc ion binding"/>
    <property type="evidence" value="ECO:0007669"/>
    <property type="project" value="InterPro"/>
</dbReference>
<gene>
    <name evidence="2" type="ORF">CSAL01_05758</name>
</gene>